<organism evidence="2 3">
    <name type="scientific">Sphingopyxis panaciterrulae</name>
    <dbReference type="NCBI Taxonomy" id="462372"/>
    <lineage>
        <taxon>Bacteria</taxon>
        <taxon>Pseudomonadati</taxon>
        <taxon>Pseudomonadota</taxon>
        <taxon>Alphaproteobacteria</taxon>
        <taxon>Sphingomonadales</taxon>
        <taxon>Sphingomonadaceae</taxon>
        <taxon>Sphingopyxis</taxon>
    </lineage>
</organism>
<dbReference type="Proteomes" id="UP000537161">
    <property type="component" value="Unassembled WGS sequence"/>
</dbReference>
<keyword evidence="3" id="KW-1185">Reference proteome</keyword>
<name>A0A7W9B2U9_9SPHN</name>
<dbReference type="EMBL" id="JACIJH010000001">
    <property type="protein sequence ID" value="MBB5705204.1"/>
    <property type="molecule type" value="Genomic_DNA"/>
</dbReference>
<feature type="chain" id="PRO_5031513340" evidence="1">
    <location>
        <begin position="22"/>
        <end position="254"/>
    </location>
</feature>
<proteinExistence type="predicted"/>
<comment type="caution">
    <text evidence="2">The sequence shown here is derived from an EMBL/GenBank/DDBJ whole genome shotgun (WGS) entry which is preliminary data.</text>
</comment>
<reference evidence="2 3" key="1">
    <citation type="submission" date="2020-08" db="EMBL/GenBank/DDBJ databases">
        <title>Genomic Encyclopedia of Type Strains, Phase IV (KMG-IV): sequencing the most valuable type-strain genomes for metagenomic binning, comparative biology and taxonomic classification.</title>
        <authorList>
            <person name="Goeker M."/>
        </authorList>
    </citation>
    <scope>NUCLEOTIDE SEQUENCE [LARGE SCALE GENOMIC DNA]</scope>
    <source>
        <strain evidence="2 3">DSM 27163</strain>
    </source>
</reference>
<dbReference type="RefSeq" id="WP_184095016.1">
    <property type="nucleotide sequence ID" value="NZ_JACIJH010000001.1"/>
</dbReference>
<evidence type="ECO:0000313" key="2">
    <source>
        <dbReference type="EMBL" id="MBB5705204.1"/>
    </source>
</evidence>
<sequence>MRRAGRLAAALLPLAQPFAAAAEPAAPAKAAAMRFAPPLGEPLSWQVTMRRLGRDGSLIGFSSVYRLQWSRLGRGYRLDATLLRIESDARPELVQALTAVLQPLIGQSVAYLVAADGRRVELADPNALGARITGRTEALAADASRPEARAIAALLQGLSPAQRAELATADIRALVAPANRDLAAPSAADGRLRTVTKVERDDIAGGQAVEIDWLWQIDTASGLVVREQQQSWATEAGSGARTLVEERVRALLER</sequence>
<evidence type="ECO:0000256" key="1">
    <source>
        <dbReference type="SAM" id="SignalP"/>
    </source>
</evidence>
<keyword evidence="1" id="KW-0732">Signal</keyword>
<feature type="signal peptide" evidence="1">
    <location>
        <begin position="1"/>
        <end position="21"/>
    </location>
</feature>
<evidence type="ECO:0000313" key="3">
    <source>
        <dbReference type="Proteomes" id="UP000537161"/>
    </source>
</evidence>
<accession>A0A7W9B2U9</accession>
<gene>
    <name evidence="2" type="ORF">FHR21_000529</name>
</gene>
<protein>
    <submittedName>
        <fullName evidence="2">Uncharacterized protein</fullName>
    </submittedName>
</protein>
<dbReference type="AlphaFoldDB" id="A0A7W9B2U9"/>